<keyword evidence="2" id="KW-0472">Membrane</keyword>
<accession>A0A7T8KD36</accession>
<evidence type="ECO:0000256" key="1">
    <source>
        <dbReference type="SAM" id="MobiDB-lite"/>
    </source>
</evidence>
<organism evidence="3 4">
    <name type="scientific">Caligus rogercresseyi</name>
    <name type="common">Sea louse</name>
    <dbReference type="NCBI Taxonomy" id="217165"/>
    <lineage>
        <taxon>Eukaryota</taxon>
        <taxon>Metazoa</taxon>
        <taxon>Ecdysozoa</taxon>
        <taxon>Arthropoda</taxon>
        <taxon>Crustacea</taxon>
        <taxon>Multicrustacea</taxon>
        <taxon>Hexanauplia</taxon>
        <taxon>Copepoda</taxon>
        <taxon>Siphonostomatoida</taxon>
        <taxon>Caligidae</taxon>
        <taxon>Caligus</taxon>
    </lineage>
</organism>
<keyword evidence="2" id="KW-0812">Transmembrane</keyword>
<protein>
    <submittedName>
        <fullName evidence="3">Uncharacterized protein</fullName>
    </submittedName>
</protein>
<evidence type="ECO:0000313" key="3">
    <source>
        <dbReference type="EMBL" id="QQP53695.1"/>
    </source>
</evidence>
<evidence type="ECO:0000256" key="2">
    <source>
        <dbReference type="SAM" id="Phobius"/>
    </source>
</evidence>
<evidence type="ECO:0000313" key="4">
    <source>
        <dbReference type="Proteomes" id="UP000595437"/>
    </source>
</evidence>
<dbReference type="EMBL" id="CP045893">
    <property type="protein sequence ID" value="QQP53695.1"/>
    <property type="molecule type" value="Genomic_DNA"/>
</dbReference>
<dbReference type="Proteomes" id="UP000595437">
    <property type="component" value="Chromosome 4"/>
</dbReference>
<sequence length="81" mass="9057">MPHHPSIHGKGIFAGWPITFPSTAKEPSPDGLSPFHPRQRHHPQRTSPSTLPDEPSTFPTYIFFLFIFYIYTPAEVLGGAV</sequence>
<name>A0A7T8KD36_CALRO</name>
<dbReference type="AlphaFoldDB" id="A0A7T8KD36"/>
<reference evidence="4" key="1">
    <citation type="submission" date="2021-01" db="EMBL/GenBank/DDBJ databases">
        <title>Caligus Genome Assembly.</title>
        <authorList>
            <person name="Gallardo-Escarate C."/>
        </authorList>
    </citation>
    <scope>NUCLEOTIDE SEQUENCE [LARGE SCALE GENOMIC DNA]</scope>
</reference>
<keyword evidence="2" id="KW-1133">Transmembrane helix</keyword>
<feature type="transmembrane region" description="Helical" evidence="2">
    <location>
        <begin position="58"/>
        <end position="78"/>
    </location>
</feature>
<proteinExistence type="predicted"/>
<feature type="region of interest" description="Disordered" evidence="1">
    <location>
        <begin position="22"/>
        <end position="55"/>
    </location>
</feature>
<gene>
    <name evidence="3" type="ORF">FKW44_006258</name>
</gene>
<keyword evidence="4" id="KW-1185">Reference proteome</keyword>